<dbReference type="Proteomes" id="UP000245657">
    <property type="component" value="Unassembled WGS sequence"/>
</dbReference>
<comment type="caution">
    <text evidence="2">The sequence shown here is derived from an EMBL/GenBank/DDBJ whole genome shotgun (WGS) entry which is preliminary data.</text>
</comment>
<dbReference type="InterPro" id="IPR002805">
    <property type="entry name" value="Nict_dMeBzImd_PRibTrfase_arc"/>
</dbReference>
<dbReference type="AlphaFoldDB" id="A0A2V2N8A8"/>
<dbReference type="Gene3D" id="3.40.50.10210">
    <property type="match status" value="1"/>
</dbReference>
<reference evidence="2 3" key="1">
    <citation type="submission" date="2018-05" db="EMBL/GenBank/DDBJ databases">
        <title>Draft genome of Methanospirillum lacunae Ki8-1.</title>
        <authorList>
            <person name="Dueholm M.S."/>
            <person name="Nielsen P.H."/>
            <person name="Bakmann L.F."/>
            <person name="Otzen D.E."/>
        </authorList>
    </citation>
    <scope>NUCLEOTIDE SEQUENCE [LARGE SCALE GENOMIC DNA]</scope>
    <source>
        <strain evidence="2 3">Ki8-1</strain>
    </source>
</reference>
<gene>
    <name evidence="2" type="ORF">DK846_11675</name>
</gene>
<sequence length="341" mass="35533">MTLLSRSHNHIPKSPLFCGVLANTLLSTVPGLSGAGPDPQGSLMVPNLDAELIIQGKITSCNITPNTGTGCPTPASITRSMAELAGFPVLFINAGLMHRPTVPCLDFYSQPGQDPRVTAAVPDAKRLYTQGQWAGSLLSKTCDTLVIGECVPGGTTTALCVLRAGGYQAHVSSAAVKSPKKLKEEIVATVLGRIETSGEKSPLQLITEAGDPMMAVVTGIASTYSGKLYLAGGTQMLAVASIIKELGISVPDVVTTIYVQDDKDANCIEIAAQIGAPLTIVNPDFGSIGHSGLVRYCIGEVKEGMGAGGAIFLAHLLGYQLPEIKEAILKFVTTYCPSKPL</sequence>
<name>A0A2V2N8A8_9EURY</name>
<keyword evidence="3" id="KW-1185">Reference proteome</keyword>
<dbReference type="SUPFAM" id="SSF52733">
    <property type="entry name" value="Nicotinate mononucleotide:5,6-dimethylbenzimidazole phosphoribosyltransferase (CobT)"/>
    <property type="match status" value="1"/>
</dbReference>
<dbReference type="OrthoDB" id="9136at2157"/>
<dbReference type="InterPro" id="IPR003200">
    <property type="entry name" value="Nict_dMeBzImd_PRibTrfase"/>
</dbReference>
<evidence type="ECO:0000313" key="3">
    <source>
        <dbReference type="Proteomes" id="UP000245657"/>
    </source>
</evidence>
<evidence type="ECO:0000256" key="1">
    <source>
        <dbReference type="HAMAP-Rule" id="MF_01086"/>
    </source>
</evidence>
<dbReference type="HAMAP" id="MF_01086">
    <property type="entry name" value="UPF0284"/>
    <property type="match status" value="1"/>
</dbReference>
<dbReference type="NCBIfam" id="TIGR00303">
    <property type="entry name" value="nicotinate mononucleotide-dependent phosphoribosyltransferase CobT"/>
    <property type="match status" value="1"/>
</dbReference>
<dbReference type="PANTHER" id="PTHR38811">
    <property type="match status" value="1"/>
</dbReference>
<comment type="similarity">
    <text evidence="1">Belongs to the UPF0284 family.</text>
</comment>
<accession>A0A2V2N8A8</accession>
<dbReference type="InterPro" id="IPR036087">
    <property type="entry name" value="Nict_dMeBzImd_PRibTrfase_sf"/>
</dbReference>
<evidence type="ECO:0000313" key="2">
    <source>
        <dbReference type="EMBL" id="PWR71513.1"/>
    </source>
</evidence>
<dbReference type="NCBIfam" id="NF003372">
    <property type="entry name" value="PRK04447.1-5"/>
    <property type="match status" value="1"/>
</dbReference>
<dbReference type="CDD" id="cd02439">
    <property type="entry name" value="DMB-PRT_CobT"/>
    <property type="match status" value="1"/>
</dbReference>
<proteinExistence type="inferred from homology"/>
<organism evidence="2 3">
    <name type="scientific">Methanospirillum lacunae</name>
    <dbReference type="NCBI Taxonomy" id="668570"/>
    <lineage>
        <taxon>Archaea</taxon>
        <taxon>Methanobacteriati</taxon>
        <taxon>Methanobacteriota</taxon>
        <taxon>Stenosarchaea group</taxon>
        <taxon>Methanomicrobia</taxon>
        <taxon>Methanomicrobiales</taxon>
        <taxon>Methanospirillaceae</taxon>
        <taxon>Methanospirillum</taxon>
    </lineage>
</organism>
<dbReference type="GeneID" id="97550339"/>
<dbReference type="EMBL" id="QGMY01000008">
    <property type="protein sequence ID" value="PWR71513.1"/>
    <property type="molecule type" value="Genomic_DNA"/>
</dbReference>
<dbReference type="GO" id="GO:0008939">
    <property type="term" value="F:nicotinate-nucleotide-dimethylbenzimidazole phosphoribosyltransferase activity"/>
    <property type="evidence" value="ECO:0007669"/>
    <property type="project" value="InterPro"/>
</dbReference>
<dbReference type="PANTHER" id="PTHR38811:SF1">
    <property type="entry name" value="UPF0284 PROTEIN SLL1500"/>
    <property type="match status" value="1"/>
</dbReference>
<dbReference type="RefSeq" id="WP_109969131.1">
    <property type="nucleotide sequence ID" value="NZ_CP176093.1"/>
</dbReference>
<protein>
    <recommendedName>
        <fullName evidence="1">UPF0284 protein DK846_11675</fullName>
    </recommendedName>
</protein>